<dbReference type="AlphaFoldDB" id="A0AAV7Q6X3"/>
<evidence type="ECO:0000313" key="2">
    <source>
        <dbReference type="Proteomes" id="UP001066276"/>
    </source>
</evidence>
<protein>
    <submittedName>
        <fullName evidence="1">Uncharacterized protein</fullName>
    </submittedName>
</protein>
<proteinExistence type="predicted"/>
<dbReference type="Proteomes" id="UP001066276">
    <property type="component" value="Chromosome 6"/>
</dbReference>
<evidence type="ECO:0000313" key="1">
    <source>
        <dbReference type="EMBL" id="KAJ1133805.1"/>
    </source>
</evidence>
<gene>
    <name evidence="1" type="ORF">NDU88_000280</name>
</gene>
<keyword evidence="2" id="KW-1185">Reference proteome</keyword>
<name>A0AAV7Q6X3_PLEWA</name>
<comment type="caution">
    <text evidence="1">The sequence shown here is derived from an EMBL/GenBank/DDBJ whole genome shotgun (WGS) entry which is preliminary data.</text>
</comment>
<organism evidence="1 2">
    <name type="scientific">Pleurodeles waltl</name>
    <name type="common">Iberian ribbed newt</name>
    <dbReference type="NCBI Taxonomy" id="8319"/>
    <lineage>
        <taxon>Eukaryota</taxon>
        <taxon>Metazoa</taxon>
        <taxon>Chordata</taxon>
        <taxon>Craniata</taxon>
        <taxon>Vertebrata</taxon>
        <taxon>Euteleostomi</taxon>
        <taxon>Amphibia</taxon>
        <taxon>Batrachia</taxon>
        <taxon>Caudata</taxon>
        <taxon>Salamandroidea</taxon>
        <taxon>Salamandridae</taxon>
        <taxon>Pleurodelinae</taxon>
        <taxon>Pleurodeles</taxon>
    </lineage>
</organism>
<sequence>MPCAPSVLVWAIVDYAGLRAIHRVPDWEAAGIVIWADVVTSWDGTVQTILSLTVCDAEELGVRPGAASPEGTSGGEP</sequence>
<dbReference type="EMBL" id="JANPWB010000010">
    <property type="protein sequence ID" value="KAJ1133805.1"/>
    <property type="molecule type" value="Genomic_DNA"/>
</dbReference>
<accession>A0AAV7Q6X3</accession>
<reference evidence="1" key="1">
    <citation type="journal article" date="2022" name="bioRxiv">
        <title>Sequencing and chromosome-scale assembly of the giantPleurodeles waltlgenome.</title>
        <authorList>
            <person name="Brown T."/>
            <person name="Elewa A."/>
            <person name="Iarovenko S."/>
            <person name="Subramanian E."/>
            <person name="Araus A.J."/>
            <person name="Petzold A."/>
            <person name="Susuki M."/>
            <person name="Suzuki K.-i.T."/>
            <person name="Hayashi T."/>
            <person name="Toyoda A."/>
            <person name="Oliveira C."/>
            <person name="Osipova E."/>
            <person name="Leigh N.D."/>
            <person name="Simon A."/>
            <person name="Yun M.H."/>
        </authorList>
    </citation>
    <scope>NUCLEOTIDE SEQUENCE</scope>
    <source>
        <strain evidence="1">20211129_DDA</strain>
        <tissue evidence="1">Liver</tissue>
    </source>
</reference>